<evidence type="ECO:0000313" key="3">
    <source>
        <dbReference type="EMBL" id="ANE43306.1"/>
    </source>
</evidence>
<dbReference type="PANTHER" id="PTHR11079">
    <property type="entry name" value="CYTOSINE DEAMINASE FAMILY MEMBER"/>
    <property type="match status" value="1"/>
</dbReference>
<name>A0A172T8N2_9DEIO</name>
<proteinExistence type="predicted"/>
<evidence type="ECO:0000313" key="4">
    <source>
        <dbReference type="Proteomes" id="UP000077363"/>
    </source>
</evidence>
<dbReference type="RefSeq" id="WP_064014367.1">
    <property type="nucleotide sequence ID" value="NZ_CP011387.1"/>
</dbReference>
<feature type="compositionally biased region" description="Basic and acidic residues" evidence="1">
    <location>
        <begin position="186"/>
        <end position="197"/>
    </location>
</feature>
<accession>A0A172T8N2</accession>
<dbReference type="STRING" id="1182568.SU48_05465"/>
<dbReference type="EMBL" id="CP011387">
    <property type="protein sequence ID" value="ANE43306.1"/>
    <property type="molecule type" value="Genomic_DNA"/>
</dbReference>
<dbReference type="PANTHER" id="PTHR11079:SF179">
    <property type="entry name" value="TRNA(ADENINE(34)) DEAMINASE, CHLOROPLASTIC"/>
    <property type="match status" value="1"/>
</dbReference>
<dbReference type="AlphaFoldDB" id="A0A172T8N2"/>
<feature type="domain" description="CMP/dCMP-type deaminase" evidence="2">
    <location>
        <begin position="11"/>
        <end position="126"/>
    </location>
</feature>
<dbReference type="PATRIC" id="fig|1182568.3.peg.1134"/>
<dbReference type="Proteomes" id="UP000077363">
    <property type="component" value="Chromosome"/>
</dbReference>
<dbReference type="InterPro" id="IPR016193">
    <property type="entry name" value="Cytidine_deaminase-like"/>
</dbReference>
<gene>
    <name evidence="3" type="ORF">SU48_05465</name>
</gene>
<dbReference type="SUPFAM" id="SSF53927">
    <property type="entry name" value="Cytidine deaminase-like"/>
    <property type="match status" value="1"/>
</dbReference>
<dbReference type="PROSITE" id="PS51747">
    <property type="entry name" value="CYT_DCMP_DEAMINASES_2"/>
    <property type="match status" value="1"/>
</dbReference>
<dbReference type="OrthoDB" id="9802676at2"/>
<dbReference type="CDD" id="cd01285">
    <property type="entry name" value="nucleoside_deaminase"/>
    <property type="match status" value="1"/>
</dbReference>
<evidence type="ECO:0000256" key="1">
    <source>
        <dbReference type="SAM" id="MobiDB-lite"/>
    </source>
</evidence>
<sequence>MTDQPSPPLTLSHRAHLQTALEMAREAVAAGSSPVGAVLVNEKDEVVAKGRNRVGEDQTAERVGGASVAHAEMDVFFALGKLKNPGKLTLYSSLEPCLMCGGASSLLGVGRVVWATDDAWGGSGRLIKWADHPAMQSTEVMACPYPDLEAEGARLFAPEAKRAFPDEGWELWRERYPAETAEVEESGEKQGGEDGKD</sequence>
<dbReference type="Gene3D" id="3.40.140.10">
    <property type="entry name" value="Cytidine Deaminase, domain 2"/>
    <property type="match status" value="1"/>
</dbReference>
<dbReference type="Pfam" id="PF00383">
    <property type="entry name" value="dCMP_cyt_deam_1"/>
    <property type="match status" value="1"/>
</dbReference>
<reference evidence="3 4" key="1">
    <citation type="submission" date="2015-01" db="EMBL/GenBank/DDBJ databases">
        <title>Deinococcus puniceus/DY1/ whole genome sequencing.</title>
        <authorList>
            <person name="Kim M.K."/>
            <person name="Srinivasan S."/>
            <person name="Lee J.-J."/>
        </authorList>
    </citation>
    <scope>NUCLEOTIDE SEQUENCE [LARGE SCALE GENOMIC DNA]</scope>
    <source>
        <strain evidence="3 4">DY1</strain>
    </source>
</reference>
<dbReference type="GO" id="GO:0003824">
    <property type="term" value="F:catalytic activity"/>
    <property type="evidence" value="ECO:0007669"/>
    <property type="project" value="InterPro"/>
</dbReference>
<keyword evidence="4" id="KW-1185">Reference proteome</keyword>
<organism evidence="3 4">
    <name type="scientific">Deinococcus puniceus</name>
    <dbReference type="NCBI Taxonomy" id="1182568"/>
    <lineage>
        <taxon>Bacteria</taxon>
        <taxon>Thermotogati</taxon>
        <taxon>Deinococcota</taxon>
        <taxon>Deinococci</taxon>
        <taxon>Deinococcales</taxon>
        <taxon>Deinococcaceae</taxon>
        <taxon>Deinococcus</taxon>
    </lineage>
</organism>
<feature type="region of interest" description="Disordered" evidence="1">
    <location>
        <begin position="178"/>
        <end position="197"/>
    </location>
</feature>
<evidence type="ECO:0000259" key="2">
    <source>
        <dbReference type="PROSITE" id="PS51747"/>
    </source>
</evidence>
<protein>
    <submittedName>
        <fullName evidence="3">dCMP deaminase</fullName>
    </submittedName>
</protein>
<dbReference type="KEGG" id="dpu:SU48_05465"/>
<dbReference type="InterPro" id="IPR002125">
    <property type="entry name" value="CMP_dCMP_dom"/>
</dbReference>